<accession>A0A1F6MD33</accession>
<gene>
    <name evidence="1" type="ORF">A3C90_00350</name>
</gene>
<comment type="caution">
    <text evidence="1">The sequence shown here is derived from an EMBL/GenBank/DDBJ whole genome shotgun (WGS) entry which is preliminary data.</text>
</comment>
<sequence>MIIDKRFDAWNTLKKNIHAGERVPLFHEREIWWCALGANVGFEQDGKNELFERPVLVLKKFNRYVLFILPLTRSRRRTAYTYDMGHNDSAIILSQVRLVSSKRLLRRMRKMAVWQFNEVRCVFLALV</sequence>
<dbReference type="AlphaFoldDB" id="A0A1F6MD33"/>
<dbReference type="InterPro" id="IPR003477">
    <property type="entry name" value="PemK-like"/>
</dbReference>
<reference evidence="1 2" key="1">
    <citation type="journal article" date="2016" name="Nat. Commun.">
        <title>Thousands of microbial genomes shed light on interconnected biogeochemical processes in an aquifer system.</title>
        <authorList>
            <person name="Anantharaman K."/>
            <person name="Brown C.T."/>
            <person name="Hug L.A."/>
            <person name="Sharon I."/>
            <person name="Castelle C.J."/>
            <person name="Probst A.J."/>
            <person name="Thomas B.C."/>
            <person name="Singh A."/>
            <person name="Wilkins M.J."/>
            <person name="Karaoz U."/>
            <person name="Brodie E.L."/>
            <person name="Williams K.H."/>
            <person name="Hubbard S.S."/>
            <person name="Banfield J.F."/>
        </authorList>
    </citation>
    <scope>NUCLEOTIDE SEQUENCE [LARGE SCALE GENOMIC DNA]</scope>
</reference>
<dbReference type="InterPro" id="IPR011067">
    <property type="entry name" value="Plasmid_toxin/cell-grow_inhib"/>
</dbReference>
<dbReference type="Pfam" id="PF02452">
    <property type="entry name" value="PemK_toxin"/>
    <property type="match status" value="1"/>
</dbReference>
<proteinExistence type="predicted"/>
<protein>
    <recommendedName>
        <fullName evidence="3">Toxin-antitoxin system protein</fullName>
    </recommendedName>
</protein>
<dbReference type="STRING" id="1798683.A3C90_00350"/>
<dbReference type="Proteomes" id="UP000177457">
    <property type="component" value="Unassembled WGS sequence"/>
</dbReference>
<organism evidence="1 2">
    <name type="scientific">Candidatus Magasanikbacteria bacterium RIFCSPHIGHO2_02_FULL_51_14</name>
    <dbReference type="NCBI Taxonomy" id="1798683"/>
    <lineage>
        <taxon>Bacteria</taxon>
        <taxon>Candidatus Magasanikiibacteriota</taxon>
    </lineage>
</organism>
<dbReference type="SUPFAM" id="SSF50118">
    <property type="entry name" value="Cell growth inhibitor/plasmid maintenance toxic component"/>
    <property type="match status" value="1"/>
</dbReference>
<name>A0A1F6MD33_9BACT</name>
<dbReference type="EMBL" id="MFQE01000077">
    <property type="protein sequence ID" value="OGH69551.1"/>
    <property type="molecule type" value="Genomic_DNA"/>
</dbReference>
<evidence type="ECO:0008006" key="3">
    <source>
        <dbReference type="Google" id="ProtNLM"/>
    </source>
</evidence>
<dbReference type="GO" id="GO:0003677">
    <property type="term" value="F:DNA binding"/>
    <property type="evidence" value="ECO:0007669"/>
    <property type="project" value="InterPro"/>
</dbReference>
<dbReference type="Gene3D" id="2.30.30.110">
    <property type="match status" value="1"/>
</dbReference>
<evidence type="ECO:0000313" key="1">
    <source>
        <dbReference type="EMBL" id="OGH69551.1"/>
    </source>
</evidence>
<evidence type="ECO:0000313" key="2">
    <source>
        <dbReference type="Proteomes" id="UP000177457"/>
    </source>
</evidence>